<dbReference type="PANTHER" id="PTHR36922">
    <property type="entry name" value="BLL2446 PROTEIN"/>
    <property type="match status" value="1"/>
</dbReference>
<dbReference type="AlphaFoldDB" id="A0A191UEF0"/>
<dbReference type="STRING" id="1743168.A8O14_03655"/>
<protein>
    <recommendedName>
        <fullName evidence="3">DUF1993 domain-containing protein</fullName>
    </recommendedName>
</protein>
<dbReference type="Pfam" id="PF09351">
    <property type="entry name" value="DUF1993"/>
    <property type="match status" value="1"/>
</dbReference>
<proteinExistence type="predicted"/>
<sequence length="167" mass="18640">MAMSMYQASIPQLTKMLSNLSNILKKGEEFAKAKNIDGTVLVGSRLAVDMFPLAKQVQIACDQVKNGMARLAGVEPLKFDDNETTFAQLQERIAKTIAFANGIQPAQVDGTEAKEIKFSIKEWNFEFVGEQYLLTWIIPNFYFHVTTAYNILRHNGVEIGKSDFLGG</sequence>
<dbReference type="RefSeq" id="WP_068948275.1">
    <property type="nucleotide sequence ID" value="NZ_CP015922.1"/>
</dbReference>
<dbReference type="PANTHER" id="PTHR36922:SF1">
    <property type="entry name" value="DUF1993 DOMAIN-CONTAINING PROTEIN"/>
    <property type="match status" value="1"/>
</dbReference>
<dbReference type="EMBL" id="CP015922">
    <property type="protein sequence ID" value="ANI99271.1"/>
    <property type="molecule type" value="Genomic_DNA"/>
</dbReference>
<dbReference type="InterPro" id="IPR034660">
    <property type="entry name" value="DinB/YfiT-like"/>
</dbReference>
<keyword evidence="2" id="KW-1185">Reference proteome</keyword>
<evidence type="ECO:0000313" key="1">
    <source>
        <dbReference type="EMBL" id="ANI99271.1"/>
    </source>
</evidence>
<dbReference type="InterPro" id="IPR018531">
    <property type="entry name" value="DUF1993"/>
</dbReference>
<dbReference type="KEGG" id="pwu:A8O14_03655"/>
<evidence type="ECO:0008006" key="3">
    <source>
        <dbReference type="Google" id="ProtNLM"/>
    </source>
</evidence>
<organism evidence="1 2">
    <name type="scientific">Polynucleobacter wuianus</name>
    <dbReference type="NCBI Taxonomy" id="1743168"/>
    <lineage>
        <taxon>Bacteria</taxon>
        <taxon>Pseudomonadati</taxon>
        <taxon>Pseudomonadota</taxon>
        <taxon>Betaproteobacteria</taxon>
        <taxon>Burkholderiales</taxon>
        <taxon>Burkholderiaceae</taxon>
        <taxon>Polynucleobacter</taxon>
    </lineage>
</organism>
<dbReference type="OrthoDB" id="338237at2"/>
<evidence type="ECO:0000313" key="2">
    <source>
        <dbReference type="Proteomes" id="UP000078463"/>
    </source>
</evidence>
<dbReference type="Proteomes" id="UP000078463">
    <property type="component" value="Chromosome"/>
</dbReference>
<gene>
    <name evidence="1" type="ORF">A8O14_03655</name>
</gene>
<dbReference type="Gene3D" id="1.20.120.450">
    <property type="entry name" value="dinb family like domain"/>
    <property type="match status" value="1"/>
</dbReference>
<dbReference type="SUPFAM" id="SSF109854">
    <property type="entry name" value="DinB/YfiT-like putative metalloenzymes"/>
    <property type="match status" value="1"/>
</dbReference>
<name>A0A191UEF0_9BURK</name>
<accession>A0A191UEF0</accession>
<reference evidence="2" key="1">
    <citation type="submission" date="2016-05" db="EMBL/GenBank/DDBJ databases">
        <title>Polynucleobacter sp. QLW-P1FAT50C-4 genome.</title>
        <authorList>
            <person name="Hahn M.W."/>
        </authorList>
    </citation>
    <scope>NUCLEOTIDE SEQUENCE [LARGE SCALE GENOMIC DNA]</scope>
    <source>
        <strain evidence="2">QLW-P1FAT50C-4</strain>
    </source>
</reference>